<dbReference type="Pfam" id="PF08646">
    <property type="entry name" value="Rep_fac-A_C"/>
    <property type="match status" value="1"/>
</dbReference>
<organism evidence="2 3">
    <name type="scientific">Galerina marginata (strain CBS 339.88)</name>
    <dbReference type="NCBI Taxonomy" id="685588"/>
    <lineage>
        <taxon>Eukaryota</taxon>
        <taxon>Fungi</taxon>
        <taxon>Dikarya</taxon>
        <taxon>Basidiomycota</taxon>
        <taxon>Agaricomycotina</taxon>
        <taxon>Agaricomycetes</taxon>
        <taxon>Agaricomycetidae</taxon>
        <taxon>Agaricales</taxon>
        <taxon>Agaricineae</taxon>
        <taxon>Strophariaceae</taxon>
        <taxon>Galerina</taxon>
    </lineage>
</organism>
<dbReference type="HOGENOM" id="CLU_2210255_0_0_1"/>
<evidence type="ECO:0000313" key="3">
    <source>
        <dbReference type="Proteomes" id="UP000027222"/>
    </source>
</evidence>
<dbReference type="InterPro" id="IPR013955">
    <property type="entry name" value="Rep_factor-A_C"/>
</dbReference>
<feature type="domain" description="Replication factor A C-terminal" evidence="1">
    <location>
        <begin position="2"/>
        <end position="70"/>
    </location>
</feature>
<evidence type="ECO:0000259" key="1">
    <source>
        <dbReference type="Pfam" id="PF08646"/>
    </source>
</evidence>
<gene>
    <name evidence="2" type="ORF">GALMADRAFT_239929</name>
</gene>
<dbReference type="AlphaFoldDB" id="A0A067TET4"/>
<sequence length="107" mass="12167">MYVMLLAVADYSGQAQDFDHVGTTVFNVTANQLLEIKERDPAEYDAIMHRASCNTFNFSCRAKQDTYTKSHANIIFIFPPMSSDDVGGRLHQTWHPLHPYGRRDSDA</sequence>
<dbReference type="EMBL" id="KL142370">
    <property type="protein sequence ID" value="KDR81745.1"/>
    <property type="molecule type" value="Genomic_DNA"/>
</dbReference>
<dbReference type="Gene3D" id="2.40.50.140">
    <property type="entry name" value="Nucleic acid-binding proteins"/>
    <property type="match status" value="1"/>
</dbReference>
<protein>
    <recommendedName>
        <fullName evidence="1">Replication factor A C-terminal domain-containing protein</fullName>
    </recommendedName>
</protein>
<dbReference type="OrthoDB" id="1751331at2759"/>
<dbReference type="SUPFAM" id="SSF50249">
    <property type="entry name" value="Nucleic acid-binding proteins"/>
    <property type="match status" value="1"/>
</dbReference>
<reference evidence="3" key="1">
    <citation type="journal article" date="2014" name="Proc. Natl. Acad. Sci. U.S.A.">
        <title>Extensive sampling of basidiomycete genomes demonstrates inadequacy of the white-rot/brown-rot paradigm for wood decay fungi.</title>
        <authorList>
            <person name="Riley R."/>
            <person name="Salamov A.A."/>
            <person name="Brown D.W."/>
            <person name="Nagy L.G."/>
            <person name="Floudas D."/>
            <person name="Held B.W."/>
            <person name="Levasseur A."/>
            <person name="Lombard V."/>
            <person name="Morin E."/>
            <person name="Otillar R."/>
            <person name="Lindquist E.A."/>
            <person name="Sun H."/>
            <person name="LaButti K.M."/>
            <person name="Schmutz J."/>
            <person name="Jabbour D."/>
            <person name="Luo H."/>
            <person name="Baker S.E."/>
            <person name="Pisabarro A.G."/>
            <person name="Walton J.D."/>
            <person name="Blanchette R.A."/>
            <person name="Henrissat B."/>
            <person name="Martin F."/>
            <person name="Cullen D."/>
            <person name="Hibbett D.S."/>
            <person name="Grigoriev I.V."/>
        </authorList>
    </citation>
    <scope>NUCLEOTIDE SEQUENCE [LARGE SCALE GENOMIC DNA]</scope>
    <source>
        <strain evidence="3">CBS 339.88</strain>
    </source>
</reference>
<dbReference type="InterPro" id="IPR012340">
    <property type="entry name" value="NA-bd_OB-fold"/>
</dbReference>
<dbReference type="STRING" id="685588.A0A067TET4"/>
<dbReference type="Proteomes" id="UP000027222">
    <property type="component" value="Unassembled WGS sequence"/>
</dbReference>
<accession>A0A067TET4</accession>
<keyword evidence="3" id="KW-1185">Reference proteome</keyword>
<name>A0A067TET4_GALM3</name>
<evidence type="ECO:0000313" key="2">
    <source>
        <dbReference type="EMBL" id="KDR81745.1"/>
    </source>
</evidence>
<proteinExistence type="predicted"/>